<name>A0AAD4DRD6_9AGAM</name>
<dbReference type="GeneID" id="64657538"/>
<evidence type="ECO:0000256" key="1">
    <source>
        <dbReference type="SAM" id="MobiDB-lite"/>
    </source>
</evidence>
<feature type="domain" description="Calcineurin-like phosphoesterase" evidence="3">
    <location>
        <begin position="306"/>
        <end position="406"/>
    </location>
</feature>
<reference evidence="4" key="1">
    <citation type="journal article" date="2020" name="New Phytol.">
        <title>Comparative genomics reveals dynamic genome evolution in host specialist ectomycorrhizal fungi.</title>
        <authorList>
            <person name="Lofgren L.A."/>
            <person name="Nguyen N.H."/>
            <person name="Vilgalys R."/>
            <person name="Ruytinx J."/>
            <person name="Liao H.L."/>
            <person name="Branco S."/>
            <person name="Kuo A."/>
            <person name="LaButti K."/>
            <person name="Lipzen A."/>
            <person name="Andreopoulos W."/>
            <person name="Pangilinan J."/>
            <person name="Riley R."/>
            <person name="Hundley H."/>
            <person name="Na H."/>
            <person name="Barry K."/>
            <person name="Grigoriev I.V."/>
            <person name="Stajich J.E."/>
            <person name="Kennedy P.G."/>
        </authorList>
    </citation>
    <scope>NUCLEOTIDE SEQUENCE</scope>
    <source>
        <strain evidence="4">FC203</strain>
    </source>
</reference>
<dbReference type="PANTHER" id="PTHR32440:SF0">
    <property type="entry name" value="PHOSPHATASE DCR2-RELATED"/>
    <property type="match status" value="1"/>
</dbReference>
<dbReference type="Pfam" id="PF00149">
    <property type="entry name" value="Metallophos"/>
    <property type="match status" value="1"/>
</dbReference>
<sequence>MAVFPFSCVGRSMRGILLPTAAVIGFSCLLTYFFVLYQPIVGPGIVQRLGWQAWDAVATVDYFDKEPSKPTVTGNPADGQPIPVNDDETDWWETTKNQSWGTTDDIESYPLDVWAPLLSHDTGLSEIAIMRCMMSPSLVENLCAPTITVEQDAIKGNWVRVDRDLNKQAGLWNLNIYYRRTRRLDIPLITDLRLLPANEIPEPLSDSWVKVDLSIRYGVMRAEPMYLWYLLGKTMNEMNAEEKSSLITEVDILFGEDRPWYGFEKIEPAVTPEKEGQLESVYVTYRRGAQSVPQAHPLHFSRDGKFKILQVADLHFSVSRGICRETNIDPCVNSDNLTNTLLGHVMDEEKPDLVVFSGDQLNGQGTSWDPKSVLAKFAVTAIFGNHDEENGDVKQEQVRMMNALPYSLVQRGPKDIHGVGNYVLDVKSADASKTSLLTLYFLDSGSYSSGYLDWLGYFFPTEYDWIHEDQINWFLQESSKIQAIQRPFTPDTGKDFGSIWNRQADQITPTTHKLAKPNAMMFFHIPLQESYGTADRDPRTGQVLDIGLHDLEGFGAAKKSDGMFDKGLKKALESGHVASGDIPEVKVVANGHCLTILTVLQR</sequence>
<keyword evidence="2" id="KW-1133">Transmembrane helix</keyword>
<feature type="region of interest" description="Disordered" evidence="1">
    <location>
        <begin position="68"/>
        <end position="89"/>
    </location>
</feature>
<keyword evidence="2" id="KW-0472">Membrane</keyword>
<evidence type="ECO:0000313" key="4">
    <source>
        <dbReference type="EMBL" id="KAG1891636.1"/>
    </source>
</evidence>
<dbReference type="EMBL" id="JABBWK010000127">
    <property type="protein sequence ID" value="KAG1891636.1"/>
    <property type="molecule type" value="Genomic_DNA"/>
</dbReference>
<evidence type="ECO:0000259" key="3">
    <source>
        <dbReference type="Pfam" id="PF00149"/>
    </source>
</evidence>
<evidence type="ECO:0000256" key="2">
    <source>
        <dbReference type="SAM" id="Phobius"/>
    </source>
</evidence>
<feature type="transmembrane region" description="Helical" evidence="2">
    <location>
        <begin position="16"/>
        <end position="37"/>
    </location>
</feature>
<dbReference type="InterPro" id="IPR004843">
    <property type="entry name" value="Calcineurin-like_PHP"/>
</dbReference>
<dbReference type="GO" id="GO:0005737">
    <property type="term" value="C:cytoplasm"/>
    <property type="evidence" value="ECO:0007669"/>
    <property type="project" value="TreeGrafter"/>
</dbReference>
<dbReference type="PANTHER" id="PTHR32440">
    <property type="entry name" value="PHOSPHATASE DCR2-RELATED-RELATED"/>
    <property type="match status" value="1"/>
</dbReference>
<accession>A0AAD4DRD6</accession>
<gene>
    <name evidence="4" type="ORF">F5891DRAFT_1069594</name>
</gene>
<dbReference type="SUPFAM" id="SSF56300">
    <property type="entry name" value="Metallo-dependent phosphatases"/>
    <property type="match status" value="1"/>
</dbReference>
<dbReference type="GO" id="GO:0004721">
    <property type="term" value="F:phosphoprotein phosphatase activity"/>
    <property type="evidence" value="ECO:0007669"/>
    <property type="project" value="TreeGrafter"/>
</dbReference>
<dbReference type="Gene3D" id="2.100.10.50">
    <property type="match status" value="1"/>
</dbReference>
<dbReference type="RefSeq" id="XP_041218112.1">
    <property type="nucleotide sequence ID" value="XM_041363240.1"/>
</dbReference>
<keyword evidence="2" id="KW-0812">Transmembrane</keyword>
<proteinExistence type="predicted"/>
<dbReference type="Proteomes" id="UP001195769">
    <property type="component" value="Unassembled WGS sequence"/>
</dbReference>
<dbReference type="Gene3D" id="3.60.21.10">
    <property type="match status" value="1"/>
</dbReference>
<comment type="caution">
    <text evidence="4">The sequence shown here is derived from an EMBL/GenBank/DDBJ whole genome shotgun (WGS) entry which is preliminary data.</text>
</comment>
<dbReference type="AlphaFoldDB" id="A0AAD4DRD6"/>
<protein>
    <submittedName>
        <fullName evidence="4">Metallo-dependent phosphatase-like protein</fullName>
    </submittedName>
</protein>
<evidence type="ECO:0000313" key="5">
    <source>
        <dbReference type="Proteomes" id="UP001195769"/>
    </source>
</evidence>
<keyword evidence="5" id="KW-1185">Reference proteome</keyword>
<organism evidence="4 5">
    <name type="scientific">Suillus fuscotomentosus</name>
    <dbReference type="NCBI Taxonomy" id="1912939"/>
    <lineage>
        <taxon>Eukaryota</taxon>
        <taxon>Fungi</taxon>
        <taxon>Dikarya</taxon>
        <taxon>Basidiomycota</taxon>
        <taxon>Agaricomycotina</taxon>
        <taxon>Agaricomycetes</taxon>
        <taxon>Agaricomycetidae</taxon>
        <taxon>Boletales</taxon>
        <taxon>Suillineae</taxon>
        <taxon>Suillaceae</taxon>
        <taxon>Suillus</taxon>
    </lineage>
</organism>
<dbReference type="InterPro" id="IPR029052">
    <property type="entry name" value="Metallo-depent_PP-like"/>
</dbReference>